<sequence>MAPLRAAAFVCALIHTMAPLRAAAFVCAPSGVRDTISLRSTRLVAPQYHRRVAAVDPVTMSLADRSTAAQVDPLSTAPVQHVASSQEYHQLLALNPDKLVVFKWHAPYCRACKAMDLKFRRLALERRDVVFADINVARAVDLKRAHGVAVIPAIHMHAGHLGQVEAFACGPSSAPLLRARVDRYADVSAYVACAQDSLAAKLAAFSAGVAGRLAIPAEPLPPPRQQQQRSAPQQQQQQRAERRSLENLAAMVS</sequence>
<dbReference type="PANTHER" id="PTHR43601:SF32">
    <property type="entry name" value="THIOREDOXIN-LIKE 2-2, CHLOROPLASTIC"/>
    <property type="match status" value="1"/>
</dbReference>
<dbReference type="Pfam" id="PF00085">
    <property type="entry name" value="Thioredoxin"/>
    <property type="match status" value="1"/>
</dbReference>
<evidence type="ECO:0000256" key="3">
    <source>
        <dbReference type="SAM" id="SignalP"/>
    </source>
</evidence>
<keyword evidence="6" id="KW-1185">Reference proteome</keyword>
<dbReference type="InterPro" id="IPR036249">
    <property type="entry name" value="Thioredoxin-like_sf"/>
</dbReference>
<gene>
    <name evidence="5" type="ORF">JKP88DRAFT_267418</name>
</gene>
<protein>
    <recommendedName>
        <fullName evidence="4">Thioredoxin domain-containing protein</fullName>
    </recommendedName>
</protein>
<feature type="domain" description="Thioredoxin" evidence="4">
    <location>
        <begin position="83"/>
        <end position="158"/>
    </location>
</feature>
<dbReference type="OrthoDB" id="38304at2759"/>
<evidence type="ECO:0000259" key="4">
    <source>
        <dbReference type="Pfam" id="PF00085"/>
    </source>
</evidence>
<feature type="region of interest" description="Disordered" evidence="2">
    <location>
        <begin position="218"/>
        <end position="253"/>
    </location>
</feature>
<dbReference type="Proteomes" id="UP000664859">
    <property type="component" value="Unassembled WGS sequence"/>
</dbReference>
<feature type="signal peptide" evidence="3">
    <location>
        <begin position="1"/>
        <end position="22"/>
    </location>
</feature>
<dbReference type="AlphaFoldDB" id="A0A836CK13"/>
<feature type="chain" id="PRO_5032427841" description="Thioredoxin domain-containing protein" evidence="3">
    <location>
        <begin position="23"/>
        <end position="253"/>
    </location>
</feature>
<comment type="caution">
    <text evidence="5">The sequence shown here is derived from an EMBL/GenBank/DDBJ whole genome shotgun (WGS) entry which is preliminary data.</text>
</comment>
<evidence type="ECO:0000313" key="5">
    <source>
        <dbReference type="EMBL" id="KAG5189012.1"/>
    </source>
</evidence>
<evidence type="ECO:0000313" key="6">
    <source>
        <dbReference type="Proteomes" id="UP000664859"/>
    </source>
</evidence>
<keyword evidence="3" id="KW-0732">Signal</keyword>
<dbReference type="PANTHER" id="PTHR43601">
    <property type="entry name" value="THIOREDOXIN, MITOCHONDRIAL"/>
    <property type="match status" value="1"/>
</dbReference>
<dbReference type="CDD" id="cd02947">
    <property type="entry name" value="TRX_family"/>
    <property type="match status" value="1"/>
</dbReference>
<evidence type="ECO:0000256" key="2">
    <source>
        <dbReference type="SAM" id="MobiDB-lite"/>
    </source>
</evidence>
<feature type="compositionally biased region" description="Low complexity" evidence="2">
    <location>
        <begin position="225"/>
        <end position="238"/>
    </location>
</feature>
<comment type="similarity">
    <text evidence="1">Belongs to the thioredoxin family.</text>
</comment>
<evidence type="ECO:0000256" key="1">
    <source>
        <dbReference type="ARBA" id="ARBA00008987"/>
    </source>
</evidence>
<organism evidence="5 6">
    <name type="scientific">Tribonema minus</name>
    <dbReference type="NCBI Taxonomy" id="303371"/>
    <lineage>
        <taxon>Eukaryota</taxon>
        <taxon>Sar</taxon>
        <taxon>Stramenopiles</taxon>
        <taxon>Ochrophyta</taxon>
        <taxon>PX clade</taxon>
        <taxon>Xanthophyceae</taxon>
        <taxon>Tribonematales</taxon>
        <taxon>Tribonemataceae</taxon>
        <taxon>Tribonema</taxon>
    </lineage>
</organism>
<dbReference type="GO" id="GO:0045454">
    <property type="term" value="P:cell redox homeostasis"/>
    <property type="evidence" value="ECO:0007669"/>
    <property type="project" value="TreeGrafter"/>
</dbReference>
<proteinExistence type="inferred from homology"/>
<name>A0A836CK13_9STRA</name>
<accession>A0A836CK13</accession>
<dbReference type="EMBL" id="JAFCMP010000058">
    <property type="protein sequence ID" value="KAG5189012.1"/>
    <property type="molecule type" value="Genomic_DNA"/>
</dbReference>
<dbReference type="SUPFAM" id="SSF52833">
    <property type="entry name" value="Thioredoxin-like"/>
    <property type="match status" value="1"/>
</dbReference>
<reference evidence="5" key="1">
    <citation type="submission" date="2021-02" db="EMBL/GenBank/DDBJ databases">
        <title>First Annotated Genome of the Yellow-green Alga Tribonema minus.</title>
        <authorList>
            <person name="Mahan K.M."/>
        </authorList>
    </citation>
    <scope>NUCLEOTIDE SEQUENCE</scope>
    <source>
        <strain evidence="5">UTEX B ZZ1240</strain>
    </source>
</reference>
<dbReference type="Gene3D" id="3.40.30.10">
    <property type="entry name" value="Glutaredoxin"/>
    <property type="match status" value="1"/>
</dbReference>
<dbReference type="InterPro" id="IPR013766">
    <property type="entry name" value="Thioredoxin_domain"/>
</dbReference>